<dbReference type="PANTHER" id="PTHR11188:SF17">
    <property type="entry name" value="FI21816P1"/>
    <property type="match status" value="1"/>
</dbReference>
<dbReference type="Proteomes" id="UP000054928">
    <property type="component" value="Unassembled WGS sequence"/>
</dbReference>
<feature type="domain" description="Arrestin-like N-terminal" evidence="1">
    <location>
        <begin position="66"/>
        <end position="180"/>
    </location>
</feature>
<dbReference type="OMA" id="YRFRFRY"/>
<dbReference type="InterPro" id="IPR011022">
    <property type="entry name" value="Arrestin_C-like"/>
</dbReference>
<sequence length="398" mass="44200">MSDVSDTLKPQPTNGGESGLCCKIKVEHNLKSCLHRITAQILGAMKNVVNRLHIGPKGSVCIILNRENYVAGDMVQGQVVLRVSRFIECKMLSMHVTGVETVKWSEGSTHTLAPCCLRDTFLCEEIQLDHSVPCAFKPGEYRFQFCYQLNEMLPPVFCKTKTSVGALRDINTSISYTINAQLRLSGNRVADLHTSRNIIVHRPLLCHIVRSLQKSSSDEVRSLIFLKSKGLCEIQVCLDSDVQISGMRLSLRAQISNFSVRDMHSLSVQLYEDVFVQLPNRRLNKGTRVVCKRVYPGVNAGQLLVKTLSLPLIDDESGKPIAPTHSATFIRWQYRLKVKCRFMLSKSVKVEMPVTILRNIGAPPASVVGVSGSPAVIVVVPEDDRAERNIHSGLVLVP</sequence>
<dbReference type="SUPFAM" id="SSF81296">
    <property type="entry name" value="E set domains"/>
    <property type="match status" value="1"/>
</dbReference>
<dbReference type="GeneID" id="36402694"/>
<dbReference type="AlphaFoldDB" id="A0A0P1B6A8"/>
<accession>A0A0P1B6A8</accession>
<dbReference type="InterPro" id="IPR011021">
    <property type="entry name" value="Arrestin-like_N"/>
</dbReference>
<dbReference type="RefSeq" id="XP_024586271.1">
    <property type="nucleotide sequence ID" value="XM_024721142.1"/>
</dbReference>
<evidence type="ECO:0000313" key="4">
    <source>
        <dbReference type="Proteomes" id="UP000054928"/>
    </source>
</evidence>
<feature type="domain" description="Arrestin C-terminal-like" evidence="2">
    <location>
        <begin position="230"/>
        <end position="357"/>
    </location>
</feature>
<dbReference type="InterPro" id="IPR014756">
    <property type="entry name" value="Ig_E-set"/>
</dbReference>
<evidence type="ECO:0000313" key="3">
    <source>
        <dbReference type="EMBL" id="CEG49902.1"/>
    </source>
</evidence>
<dbReference type="InterPro" id="IPR050357">
    <property type="entry name" value="Arrestin_domain-protein"/>
</dbReference>
<name>A0A0P1B6A8_PLAHL</name>
<dbReference type="Pfam" id="PF02752">
    <property type="entry name" value="Arrestin_C"/>
    <property type="match status" value="1"/>
</dbReference>
<reference evidence="4" key="1">
    <citation type="submission" date="2014-09" db="EMBL/GenBank/DDBJ databases">
        <authorList>
            <person name="Sharma Rahul"/>
            <person name="Thines Marco"/>
        </authorList>
    </citation>
    <scope>NUCLEOTIDE SEQUENCE [LARGE SCALE GENOMIC DNA]</scope>
</reference>
<keyword evidence="4" id="KW-1185">Reference proteome</keyword>
<dbReference type="Pfam" id="PF00339">
    <property type="entry name" value="Arrestin_N"/>
    <property type="match status" value="1"/>
</dbReference>
<protein>
    <submittedName>
        <fullName evidence="3">Immunoglobulin E-set</fullName>
    </submittedName>
</protein>
<organism evidence="3 4">
    <name type="scientific">Plasmopara halstedii</name>
    <name type="common">Downy mildew of sunflower</name>
    <dbReference type="NCBI Taxonomy" id="4781"/>
    <lineage>
        <taxon>Eukaryota</taxon>
        <taxon>Sar</taxon>
        <taxon>Stramenopiles</taxon>
        <taxon>Oomycota</taxon>
        <taxon>Peronosporomycetes</taxon>
        <taxon>Peronosporales</taxon>
        <taxon>Peronosporaceae</taxon>
        <taxon>Plasmopara</taxon>
    </lineage>
</organism>
<evidence type="ECO:0000259" key="2">
    <source>
        <dbReference type="Pfam" id="PF02752"/>
    </source>
</evidence>
<dbReference type="PANTHER" id="PTHR11188">
    <property type="entry name" value="ARRESTIN DOMAIN CONTAINING PROTEIN"/>
    <property type="match status" value="1"/>
</dbReference>
<dbReference type="GO" id="GO:0015031">
    <property type="term" value="P:protein transport"/>
    <property type="evidence" value="ECO:0007669"/>
    <property type="project" value="TreeGrafter"/>
</dbReference>
<dbReference type="GO" id="GO:0005737">
    <property type="term" value="C:cytoplasm"/>
    <property type="evidence" value="ECO:0007669"/>
    <property type="project" value="TreeGrafter"/>
</dbReference>
<evidence type="ECO:0000259" key="1">
    <source>
        <dbReference type="Pfam" id="PF00339"/>
    </source>
</evidence>
<dbReference type="OrthoDB" id="2333384at2759"/>
<dbReference type="Gene3D" id="2.60.40.640">
    <property type="match status" value="2"/>
</dbReference>
<proteinExistence type="predicted"/>
<dbReference type="STRING" id="4781.A0A0P1B6A8"/>
<dbReference type="EMBL" id="CCYD01003101">
    <property type="protein sequence ID" value="CEG49902.1"/>
    <property type="molecule type" value="Genomic_DNA"/>
</dbReference>
<dbReference type="InterPro" id="IPR014752">
    <property type="entry name" value="Arrestin-like_C"/>
</dbReference>